<dbReference type="PATRIC" id="fig|1132509.6.peg.521"/>
<feature type="region of interest" description="Disordered" evidence="4">
    <location>
        <begin position="354"/>
        <end position="388"/>
    </location>
</feature>
<dbReference type="GO" id="GO:0042918">
    <property type="term" value="P:alkanesulfonate transmembrane transport"/>
    <property type="evidence" value="ECO:0007669"/>
    <property type="project" value="TreeGrafter"/>
</dbReference>
<dbReference type="InterPro" id="IPR006311">
    <property type="entry name" value="TAT_signal"/>
</dbReference>
<dbReference type="RefSeq" id="WP_007690437.1">
    <property type="nucleotide sequence ID" value="NZ_AJRK01000015.1"/>
</dbReference>
<dbReference type="PANTHER" id="PTHR30024:SF47">
    <property type="entry name" value="TAURINE-BINDING PERIPLASMIC PROTEIN"/>
    <property type="match status" value="1"/>
</dbReference>
<dbReference type="PANTHER" id="PTHR30024">
    <property type="entry name" value="ALIPHATIC SULFONATES-BINDING PROTEIN-RELATED"/>
    <property type="match status" value="1"/>
</dbReference>
<dbReference type="eggNOG" id="arCOG01803">
    <property type="taxonomic scope" value="Archaea"/>
</dbReference>
<comment type="caution">
    <text evidence="5">The sequence shown here is derived from an EMBL/GenBank/DDBJ whole genome shotgun (WGS) entry which is preliminary data.</text>
</comment>
<dbReference type="GO" id="GO:0042597">
    <property type="term" value="C:periplasmic space"/>
    <property type="evidence" value="ECO:0007669"/>
    <property type="project" value="UniProtKB-SubCell"/>
</dbReference>
<protein>
    <submittedName>
        <fullName evidence="5">Nitrate/sulfonate/bicarbonate ABC transporter periplasmic component-like protein</fullName>
    </submittedName>
</protein>
<dbReference type="EMBL" id="AOMB01000006">
    <property type="protein sequence ID" value="EMA41221.1"/>
    <property type="molecule type" value="Genomic_DNA"/>
</dbReference>
<sequence>MTGDRGSASTRRNVLRAGALAGVGALSGCIGAGATTGRELTIGYQPYYAEAWSAVVIKNAGLAEEFLPSGYSVKNWDSALQGSIVGTRMISGKNQVGYTGDMPTITAIANDSTPISVVGLAGYSEGQQCSLAVRPTGSGVTNVQQMDGRDAAVTTGSCTHRFYLNVVEQTGVQPNLVDNSIGNILAEIRQGSLPVGFGWEPNMARTVYQEDAAEYFISGSEFDTGDAAGIIMPDSLIENDREAAIGWLKAELRAKEIMANDHERTLDLVAEEGDLATYDRDVLRSCLYESLRLDPSTNRLELITDYAAVPQANRLMTQQGPRFLQEQGAISALPADSRYKPGLTKTAADELGVGTGLDRFGGSNGSSGSNGSNSSAAGANASTSGDGR</sequence>
<evidence type="ECO:0000313" key="6">
    <source>
        <dbReference type="Proteomes" id="UP000011566"/>
    </source>
</evidence>
<dbReference type="OrthoDB" id="199080at2157"/>
<evidence type="ECO:0000313" key="5">
    <source>
        <dbReference type="EMBL" id="EMA41221.1"/>
    </source>
</evidence>
<dbReference type="SUPFAM" id="SSF53850">
    <property type="entry name" value="Periplasmic binding protein-like II"/>
    <property type="match status" value="1"/>
</dbReference>
<dbReference type="Gene3D" id="3.40.190.10">
    <property type="entry name" value="Periplasmic binding protein-like II"/>
    <property type="match status" value="2"/>
</dbReference>
<evidence type="ECO:0000256" key="2">
    <source>
        <dbReference type="ARBA" id="ARBA00010742"/>
    </source>
</evidence>
<accession>M0M694</accession>
<evidence type="ECO:0000256" key="3">
    <source>
        <dbReference type="ARBA" id="ARBA00022729"/>
    </source>
</evidence>
<dbReference type="AlphaFoldDB" id="M0M694"/>
<gene>
    <name evidence="5" type="ORF">C447_02212</name>
</gene>
<reference evidence="5 6" key="1">
    <citation type="journal article" date="2014" name="PLoS Genet.">
        <title>Phylogenetically driven sequencing of extremely halophilic archaea reveals strategies for static and dynamic osmo-response.</title>
        <authorList>
            <person name="Becker E.A."/>
            <person name="Seitzer P.M."/>
            <person name="Tritt A."/>
            <person name="Larsen D."/>
            <person name="Krusor M."/>
            <person name="Yao A.I."/>
            <person name="Wu D."/>
            <person name="Madern D."/>
            <person name="Eisen J.A."/>
            <person name="Darling A.E."/>
            <person name="Facciotti M.T."/>
        </authorList>
    </citation>
    <scope>NUCLEOTIDE SEQUENCE [LARGE SCALE GENOMIC DNA]</scope>
    <source>
        <strain evidence="5 6">100A6</strain>
    </source>
</reference>
<keyword evidence="3" id="KW-0732">Signal</keyword>
<comment type="similarity">
    <text evidence="2">Belongs to the bacterial solute-binding protein SsuA/TauA family.</text>
</comment>
<name>M0M694_9EURY</name>
<comment type="subcellular location">
    <subcellularLocation>
        <location evidence="1">Periplasm</location>
    </subcellularLocation>
</comment>
<evidence type="ECO:0000256" key="4">
    <source>
        <dbReference type="SAM" id="MobiDB-lite"/>
    </source>
</evidence>
<keyword evidence="6" id="KW-1185">Reference proteome</keyword>
<feature type="compositionally biased region" description="Low complexity" evidence="4">
    <location>
        <begin position="366"/>
        <end position="388"/>
    </location>
</feature>
<dbReference type="PROSITE" id="PS51318">
    <property type="entry name" value="TAT"/>
    <property type="match status" value="1"/>
</dbReference>
<evidence type="ECO:0000256" key="1">
    <source>
        <dbReference type="ARBA" id="ARBA00004418"/>
    </source>
</evidence>
<organism evidence="5 6">
    <name type="scientific">Halococcus hamelinensis 100A6</name>
    <dbReference type="NCBI Taxonomy" id="1132509"/>
    <lineage>
        <taxon>Archaea</taxon>
        <taxon>Methanobacteriati</taxon>
        <taxon>Methanobacteriota</taxon>
        <taxon>Stenosarchaea group</taxon>
        <taxon>Halobacteria</taxon>
        <taxon>Halobacteriales</taxon>
        <taxon>Halococcaceae</taxon>
        <taxon>Halococcus</taxon>
    </lineage>
</organism>
<dbReference type="PROSITE" id="PS51257">
    <property type="entry name" value="PROKAR_LIPOPROTEIN"/>
    <property type="match status" value="1"/>
</dbReference>
<proteinExistence type="inferred from homology"/>
<dbReference type="Proteomes" id="UP000011566">
    <property type="component" value="Unassembled WGS sequence"/>
</dbReference>